<sequence length="44" mass="5075">MKLPVFDCYSLEVWRFPAFIALASVVETTLSKRVLRGILSILYQ</sequence>
<proteinExistence type="predicted"/>
<name>W1TX13_STRAP</name>
<comment type="caution">
    <text evidence="1">The sequence shown here is derived from an EMBL/GenBank/DDBJ whole genome shotgun (WGS) entry which is preliminary data.</text>
</comment>
<accession>W1TX13</accession>
<evidence type="ECO:0000313" key="1">
    <source>
        <dbReference type="EMBL" id="ETI84829.1"/>
    </source>
</evidence>
<protein>
    <submittedName>
        <fullName evidence="1">Uncharacterized protein</fullName>
    </submittedName>
</protein>
<dbReference type="EMBL" id="AZMF01000121">
    <property type="protein sequence ID" value="ETI84829.1"/>
    <property type="molecule type" value="Genomic_DNA"/>
</dbReference>
<evidence type="ECO:0000313" key="2">
    <source>
        <dbReference type="Proteomes" id="UP000018846"/>
    </source>
</evidence>
<gene>
    <name evidence="1" type="ORF">Q615_SPAC00121G0016</name>
</gene>
<organism evidence="1 2">
    <name type="scientific">Streptococcus anginosus DORA_7</name>
    <dbReference type="NCBI Taxonomy" id="1403946"/>
    <lineage>
        <taxon>Bacteria</taxon>
        <taxon>Bacillati</taxon>
        <taxon>Bacillota</taxon>
        <taxon>Bacilli</taxon>
        <taxon>Lactobacillales</taxon>
        <taxon>Streptococcaceae</taxon>
        <taxon>Streptococcus</taxon>
        <taxon>Streptococcus anginosus group</taxon>
    </lineage>
</organism>
<dbReference type="AlphaFoldDB" id="W1TX13"/>
<dbReference type="Proteomes" id="UP000018846">
    <property type="component" value="Unassembled WGS sequence"/>
</dbReference>
<reference evidence="1 2" key="1">
    <citation type="submission" date="2013-12" db="EMBL/GenBank/DDBJ databases">
        <title>A Varibaculum cambriense genome reconstructed from a premature infant gut community with otherwise low bacterial novelty that shifts toward anaerobic metabolism during the third week of life.</title>
        <authorList>
            <person name="Brown C.T."/>
            <person name="Sharon I."/>
            <person name="Thomas B.C."/>
            <person name="Castelle C.J."/>
            <person name="Morowitz M.J."/>
            <person name="Banfield J.F."/>
        </authorList>
    </citation>
    <scope>NUCLEOTIDE SEQUENCE [LARGE SCALE GENOMIC DNA]</scope>
    <source>
        <strain evidence="2">DORA_7</strain>
    </source>
</reference>